<accession>A0A5B7IRV4</accession>
<feature type="compositionally biased region" description="Low complexity" evidence="1">
    <location>
        <begin position="1"/>
        <end position="15"/>
    </location>
</feature>
<sequence>MSPGSSCSFTSGTPSSDHRFPDFIAEKSGSGSYYGCSEDDDSSLDRPIRTNSVGSKPEQYRSRKNSTRITEICTAMAWLETTSEFSGVPQSTSVTEL</sequence>
<protein>
    <submittedName>
        <fullName evidence="2">Uncharacterized protein</fullName>
    </submittedName>
</protein>
<keyword evidence="3" id="KW-1185">Reference proteome</keyword>
<dbReference type="Proteomes" id="UP000324222">
    <property type="component" value="Unassembled WGS sequence"/>
</dbReference>
<evidence type="ECO:0000256" key="1">
    <source>
        <dbReference type="SAM" id="MobiDB-lite"/>
    </source>
</evidence>
<feature type="region of interest" description="Disordered" evidence="1">
    <location>
        <begin position="1"/>
        <end position="66"/>
    </location>
</feature>
<feature type="compositionally biased region" description="Basic and acidic residues" evidence="1">
    <location>
        <begin position="16"/>
        <end position="25"/>
    </location>
</feature>
<proteinExistence type="predicted"/>
<dbReference type="EMBL" id="VSRR010074343">
    <property type="protein sequence ID" value="MPC87380.1"/>
    <property type="molecule type" value="Genomic_DNA"/>
</dbReference>
<organism evidence="2 3">
    <name type="scientific">Portunus trituberculatus</name>
    <name type="common">Swimming crab</name>
    <name type="synonym">Neptunus trituberculatus</name>
    <dbReference type="NCBI Taxonomy" id="210409"/>
    <lineage>
        <taxon>Eukaryota</taxon>
        <taxon>Metazoa</taxon>
        <taxon>Ecdysozoa</taxon>
        <taxon>Arthropoda</taxon>
        <taxon>Crustacea</taxon>
        <taxon>Multicrustacea</taxon>
        <taxon>Malacostraca</taxon>
        <taxon>Eumalacostraca</taxon>
        <taxon>Eucarida</taxon>
        <taxon>Decapoda</taxon>
        <taxon>Pleocyemata</taxon>
        <taxon>Brachyura</taxon>
        <taxon>Eubrachyura</taxon>
        <taxon>Portunoidea</taxon>
        <taxon>Portunidae</taxon>
        <taxon>Portuninae</taxon>
        <taxon>Portunus</taxon>
    </lineage>
</organism>
<dbReference type="OrthoDB" id="946068at2759"/>
<reference evidence="2 3" key="1">
    <citation type="submission" date="2019-05" db="EMBL/GenBank/DDBJ databases">
        <title>Another draft genome of Portunus trituberculatus and its Hox gene families provides insights of decapod evolution.</title>
        <authorList>
            <person name="Jeong J.-H."/>
            <person name="Song I."/>
            <person name="Kim S."/>
            <person name="Choi T."/>
            <person name="Kim D."/>
            <person name="Ryu S."/>
            <person name="Kim W."/>
        </authorList>
    </citation>
    <scope>NUCLEOTIDE SEQUENCE [LARGE SCALE GENOMIC DNA]</scope>
    <source>
        <tissue evidence="2">Muscle</tissue>
    </source>
</reference>
<evidence type="ECO:0000313" key="2">
    <source>
        <dbReference type="EMBL" id="MPC87380.1"/>
    </source>
</evidence>
<evidence type="ECO:0000313" key="3">
    <source>
        <dbReference type="Proteomes" id="UP000324222"/>
    </source>
</evidence>
<gene>
    <name evidence="2" type="ORF">E2C01_082241</name>
</gene>
<comment type="caution">
    <text evidence="2">The sequence shown here is derived from an EMBL/GenBank/DDBJ whole genome shotgun (WGS) entry which is preliminary data.</text>
</comment>
<name>A0A5B7IRV4_PORTR</name>
<dbReference type="AlphaFoldDB" id="A0A5B7IRV4"/>